<evidence type="ECO:0000313" key="1">
    <source>
        <dbReference type="EMBL" id="PYY25957.1"/>
    </source>
</evidence>
<dbReference type="EMBL" id="PRLG01000029">
    <property type="protein sequence ID" value="PYY25957.1"/>
    <property type="molecule type" value="Genomic_DNA"/>
</dbReference>
<comment type="caution">
    <text evidence="1">The sequence shown here is derived from an EMBL/GenBank/DDBJ whole genome shotgun (WGS) entry which is preliminary data.</text>
</comment>
<name>A0A2W0C2A7_9BACL</name>
<keyword evidence="1" id="KW-0808">Transferase</keyword>
<organism evidence="1 2">
    <name type="scientific">Paenibacillus illinoisensis</name>
    <dbReference type="NCBI Taxonomy" id="59845"/>
    <lineage>
        <taxon>Bacteria</taxon>
        <taxon>Bacillati</taxon>
        <taxon>Bacillota</taxon>
        <taxon>Bacilli</taxon>
        <taxon>Bacillales</taxon>
        <taxon>Paenibacillaceae</taxon>
        <taxon>Paenibacillus</taxon>
    </lineage>
</organism>
<keyword evidence="1" id="KW-0418">Kinase</keyword>
<protein>
    <submittedName>
        <fullName evidence="1">Serine-threonine kinase</fullName>
    </submittedName>
</protein>
<dbReference type="AlphaFoldDB" id="A0A2W0C2A7"/>
<accession>A0A2W0C2A7</accession>
<dbReference type="RefSeq" id="WP_181429946.1">
    <property type="nucleotide sequence ID" value="NZ_PRLG01000029.1"/>
</dbReference>
<reference evidence="1 2" key="1">
    <citation type="submission" date="2018-01" db="EMBL/GenBank/DDBJ databases">
        <title>Genome sequence of the PGP bacterium Paenibacillus illinoisensis E3.</title>
        <authorList>
            <person name="Rolli E."/>
            <person name="Marasco R."/>
            <person name="Bessem C."/>
            <person name="Michoud G."/>
            <person name="Gaiarsa S."/>
            <person name="Borin S."/>
            <person name="Daffonchio D."/>
        </authorList>
    </citation>
    <scope>NUCLEOTIDE SEQUENCE [LARGE SCALE GENOMIC DNA]</scope>
    <source>
        <strain evidence="1 2">E3</strain>
    </source>
</reference>
<proteinExistence type="predicted"/>
<dbReference type="GO" id="GO:0016301">
    <property type="term" value="F:kinase activity"/>
    <property type="evidence" value="ECO:0007669"/>
    <property type="project" value="UniProtKB-KW"/>
</dbReference>
<dbReference type="Proteomes" id="UP000247459">
    <property type="component" value="Unassembled WGS sequence"/>
</dbReference>
<evidence type="ECO:0000313" key="2">
    <source>
        <dbReference type="Proteomes" id="UP000247459"/>
    </source>
</evidence>
<gene>
    <name evidence="1" type="ORF">PIL02S_05327</name>
</gene>
<sequence>MGMMKIPKYESDREQLLRELINLMAPIKGGSIEFRDYLNMDKWLSSDYTLSNPEVLRKQSHGLKRSNHSM</sequence>